<proteinExistence type="inferred from homology"/>
<evidence type="ECO:0000313" key="5">
    <source>
        <dbReference type="EMBL" id="GMQ35486.1"/>
    </source>
</evidence>
<dbReference type="PANTHER" id="PTHR30158:SF23">
    <property type="entry name" value="MULTIDRUG RESISTANCE PROTEIN MEXA"/>
    <property type="match status" value="1"/>
</dbReference>
<evidence type="ECO:0000313" key="6">
    <source>
        <dbReference type="Proteomes" id="UP001307705"/>
    </source>
</evidence>
<evidence type="ECO:0000256" key="1">
    <source>
        <dbReference type="ARBA" id="ARBA00009477"/>
    </source>
</evidence>
<dbReference type="InterPro" id="IPR058625">
    <property type="entry name" value="MdtA-like_BSH"/>
</dbReference>
<accession>A0ABQ6Q5N3</accession>
<comment type="similarity">
    <text evidence="1">Belongs to the membrane fusion protein (MFP) (TC 8.A.1) family.</text>
</comment>
<dbReference type="Gene3D" id="2.40.420.20">
    <property type="match status" value="1"/>
</dbReference>
<keyword evidence="6" id="KW-1185">Reference proteome</keyword>
<name>A0ABQ6Q5N3_9BACT</name>
<dbReference type="EMBL" id="BTPE01000019">
    <property type="protein sequence ID" value="GMQ35486.1"/>
    <property type="molecule type" value="Genomic_DNA"/>
</dbReference>
<dbReference type="RefSeq" id="WP_338230311.1">
    <property type="nucleotide sequence ID" value="NZ_BTPE01000019.1"/>
</dbReference>
<gene>
    <name evidence="5" type="ORF">Ataiwa_37590</name>
</gene>
<dbReference type="InterPro" id="IPR058624">
    <property type="entry name" value="MdtA-like_HH"/>
</dbReference>
<feature type="domain" description="Multidrug resistance protein MdtA-like beta-barrel" evidence="4">
    <location>
        <begin position="240"/>
        <end position="299"/>
    </location>
</feature>
<dbReference type="Gene3D" id="2.40.30.170">
    <property type="match status" value="1"/>
</dbReference>
<dbReference type="Pfam" id="PF25917">
    <property type="entry name" value="BSH_RND"/>
    <property type="match status" value="1"/>
</dbReference>
<dbReference type="Gene3D" id="1.10.287.470">
    <property type="entry name" value="Helix hairpin bin"/>
    <property type="match status" value="1"/>
</dbReference>
<feature type="domain" description="Multidrug resistance protein MdtA-like alpha-helical hairpin" evidence="2">
    <location>
        <begin position="118"/>
        <end position="186"/>
    </location>
</feature>
<protein>
    <submittedName>
        <fullName evidence="5">Efflux RND transporter periplasmic adaptor subunit</fullName>
    </submittedName>
</protein>
<dbReference type="InterPro" id="IPR058626">
    <property type="entry name" value="MdtA-like_b-barrel"/>
</dbReference>
<organism evidence="5 6">
    <name type="scientific">Algoriphagus taiwanensis</name>
    <dbReference type="NCBI Taxonomy" id="1445656"/>
    <lineage>
        <taxon>Bacteria</taxon>
        <taxon>Pseudomonadati</taxon>
        <taxon>Bacteroidota</taxon>
        <taxon>Cytophagia</taxon>
        <taxon>Cytophagales</taxon>
        <taxon>Cyclobacteriaceae</taxon>
        <taxon>Algoriphagus</taxon>
    </lineage>
</organism>
<dbReference type="SUPFAM" id="SSF111369">
    <property type="entry name" value="HlyD-like secretion proteins"/>
    <property type="match status" value="1"/>
</dbReference>
<feature type="domain" description="Multidrug resistance protein MdtA-like barrel-sandwich hybrid" evidence="3">
    <location>
        <begin position="78"/>
        <end position="217"/>
    </location>
</feature>
<dbReference type="PANTHER" id="PTHR30158">
    <property type="entry name" value="ACRA/E-RELATED COMPONENT OF DRUG EFFLUX TRANSPORTER"/>
    <property type="match status" value="1"/>
</dbReference>
<dbReference type="Proteomes" id="UP001307705">
    <property type="component" value="Unassembled WGS sequence"/>
</dbReference>
<evidence type="ECO:0000259" key="4">
    <source>
        <dbReference type="Pfam" id="PF25944"/>
    </source>
</evidence>
<reference evidence="5 6" key="1">
    <citation type="submission" date="2023-08" db="EMBL/GenBank/DDBJ databases">
        <title>Draft genome sequence of Algoriphagus taiwanensis.</title>
        <authorList>
            <person name="Takatani N."/>
            <person name="Hosokawa M."/>
            <person name="Sawabe T."/>
        </authorList>
    </citation>
    <scope>NUCLEOTIDE SEQUENCE [LARGE SCALE GENOMIC DNA]</scope>
    <source>
        <strain evidence="5 6">JCM 19755</strain>
    </source>
</reference>
<dbReference type="Gene3D" id="2.40.50.100">
    <property type="match status" value="1"/>
</dbReference>
<sequence length="397" mass="43748">MKTEKTSVFSAMKTFAIKPLTSLAVLVLIAGLTASCTEGNSKNNKESEAISVPVLELQPRAVDVPQTYIADIQAIQFVEVRSKVEGFVDQIFVDEGQFVNKGQKLFQLSSAEYNEMVNSARAGLARAKAEQTAAKVEMERLQILVDKNIISPSELELAKSKKAIADSQIAEAESLLKAAQTGLSYTTVKAPFDGIVDRIPHKIGSLVTENDLLTSITDVSSVFAYYKVNENEYLNFMRSKIEGGNADSFSEQLTLILSDGEKYPQKGKLETTEGDIESGTGSIGFRVRFPNPDNLLKHGASGKIEMLSKMEGVFLIPQKSTFEIQDFTYVYVVDKENTVKVRSFKPIQRYDIYYIADGFEPGDRIVFEGIQQVKDGSKVVPESIAAADVYQNLLSAR</sequence>
<dbReference type="Pfam" id="PF25944">
    <property type="entry name" value="Beta-barrel_RND"/>
    <property type="match status" value="1"/>
</dbReference>
<evidence type="ECO:0000259" key="3">
    <source>
        <dbReference type="Pfam" id="PF25917"/>
    </source>
</evidence>
<dbReference type="NCBIfam" id="TIGR01730">
    <property type="entry name" value="RND_mfp"/>
    <property type="match status" value="1"/>
</dbReference>
<dbReference type="Pfam" id="PF25876">
    <property type="entry name" value="HH_MFP_RND"/>
    <property type="match status" value="1"/>
</dbReference>
<comment type="caution">
    <text evidence="5">The sequence shown here is derived from an EMBL/GenBank/DDBJ whole genome shotgun (WGS) entry which is preliminary data.</text>
</comment>
<dbReference type="InterPro" id="IPR006143">
    <property type="entry name" value="RND_pump_MFP"/>
</dbReference>
<evidence type="ECO:0000259" key="2">
    <source>
        <dbReference type="Pfam" id="PF25876"/>
    </source>
</evidence>